<keyword evidence="1" id="KW-1133">Transmembrane helix</keyword>
<feature type="transmembrane region" description="Helical" evidence="1">
    <location>
        <begin position="222"/>
        <end position="241"/>
    </location>
</feature>
<feature type="domain" description="Putative sensor" evidence="2">
    <location>
        <begin position="60"/>
        <end position="248"/>
    </location>
</feature>
<dbReference type="VEuPathDB" id="FungiDB:AeMF1_004901"/>
<comment type="caution">
    <text evidence="3">The sequence shown here is derived from an EMBL/GenBank/DDBJ whole genome shotgun (WGS) entry which is preliminary data.</text>
</comment>
<sequence length="297" mass="33800">MYSETTQTAPHASYAQPQAQHYYAPPPPQNSDKNSTLFNIWYALTSPLQPNTYKLTLFHLINLVFAVVAFTIVLTLGLLGIGLIPLFCLGIIVLQVLLYSVHSFAQCDAYLYNCVAPQEDQITVQFEVPRRGLYHISGYRISPDLSRFSKEGSMAIFYFIFVKFPLAMIFSSTVLTLLTTSIALIAFPFVDQRYVHINQGTWHNHDLKVVHHHVEEWTPSDFVLRGIALLYFTIFLMHIFARIHRYATKFFTCEFFATSGVVVNDQTLLLPRYSTAPVVAQPTTMYSSATLYENTTN</sequence>
<keyword evidence="1" id="KW-0812">Transmembrane</keyword>
<feature type="transmembrane region" description="Helical" evidence="1">
    <location>
        <begin position="83"/>
        <end position="101"/>
    </location>
</feature>
<feature type="transmembrane region" description="Helical" evidence="1">
    <location>
        <begin position="156"/>
        <end position="189"/>
    </location>
</feature>
<gene>
    <name evidence="3" type="ORF">Ae201684_007873</name>
</gene>
<organism evidence="3 4">
    <name type="scientific">Aphanomyces euteiches</name>
    <dbReference type="NCBI Taxonomy" id="100861"/>
    <lineage>
        <taxon>Eukaryota</taxon>
        <taxon>Sar</taxon>
        <taxon>Stramenopiles</taxon>
        <taxon>Oomycota</taxon>
        <taxon>Saprolegniomycetes</taxon>
        <taxon>Saprolegniales</taxon>
        <taxon>Verrucalvaceae</taxon>
        <taxon>Aphanomyces</taxon>
    </lineage>
</organism>
<evidence type="ECO:0000256" key="1">
    <source>
        <dbReference type="SAM" id="Phobius"/>
    </source>
</evidence>
<name>A0A6G0X7B6_9STRA</name>
<evidence type="ECO:0000313" key="3">
    <source>
        <dbReference type="EMBL" id="KAF0735871.1"/>
    </source>
</evidence>
<reference evidence="3 4" key="1">
    <citation type="submission" date="2019-07" db="EMBL/GenBank/DDBJ databases">
        <title>Genomics analysis of Aphanomyces spp. identifies a new class of oomycete effector associated with host adaptation.</title>
        <authorList>
            <person name="Gaulin E."/>
        </authorList>
    </citation>
    <scope>NUCLEOTIDE SEQUENCE [LARGE SCALE GENOMIC DNA]</scope>
    <source>
        <strain evidence="3 4">ATCC 201684</strain>
    </source>
</reference>
<dbReference type="InterPro" id="IPR025828">
    <property type="entry name" value="Put_sensor_dom"/>
</dbReference>
<dbReference type="EMBL" id="VJMJ01000093">
    <property type="protein sequence ID" value="KAF0735871.1"/>
    <property type="molecule type" value="Genomic_DNA"/>
</dbReference>
<dbReference type="Pfam" id="PF13796">
    <property type="entry name" value="Sensor"/>
    <property type="match status" value="1"/>
</dbReference>
<dbReference type="AlphaFoldDB" id="A0A6G0X7B6"/>
<evidence type="ECO:0000259" key="2">
    <source>
        <dbReference type="Pfam" id="PF13796"/>
    </source>
</evidence>
<feature type="transmembrane region" description="Helical" evidence="1">
    <location>
        <begin position="57"/>
        <end position="77"/>
    </location>
</feature>
<protein>
    <recommendedName>
        <fullName evidence="2">Putative sensor domain-containing protein</fullName>
    </recommendedName>
</protein>
<evidence type="ECO:0000313" key="4">
    <source>
        <dbReference type="Proteomes" id="UP000481153"/>
    </source>
</evidence>
<dbReference type="Proteomes" id="UP000481153">
    <property type="component" value="Unassembled WGS sequence"/>
</dbReference>
<keyword evidence="4" id="KW-1185">Reference proteome</keyword>
<keyword evidence="1" id="KW-0472">Membrane</keyword>
<accession>A0A6G0X7B6</accession>
<proteinExistence type="predicted"/>